<dbReference type="RefSeq" id="WP_081465742.1">
    <property type="nucleotide sequence ID" value="NZ_FAUH01000023.1"/>
</dbReference>
<dbReference type="SUPFAM" id="SSF52266">
    <property type="entry name" value="SGNH hydrolase"/>
    <property type="match status" value="1"/>
</dbReference>
<organism evidence="3 4">
    <name type="scientific">Corynebacterium variabile</name>
    <dbReference type="NCBI Taxonomy" id="1727"/>
    <lineage>
        <taxon>Bacteria</taxon>
        <taxon>Bacillati</taxon>
        <taxon>Actinomycetota</taxon>
        <taxon>Actinomycetes</taxon>
        <taxon>Mycobacteriales</taxon>
        <taxon>Corynebacteriaceae</taxon>
        <taxon>Corynebacterium</taxon>
    </lineage>
</organism>
<evidence type="ECO:0000313" key="3">
    <source>
        <dbReference type="EMBL" id="CUU67398.1"/>
    </source>
</evidence>
<dbReference type="InterPro" id="IPR001087">
    <property type="entry name" value="GDSL"/>
</dbReference>
<keyword evidence="4" id="KW-1185">Reference proteome</keyword>
<evidence type="ECO:0000256" key="2">
    <source>
        <dbReference type="SAM" id="SignalP"/>
    </source>
</evidence>
<dbReference type="InterPro" id="IPR036514">
    <property type="entry name" value="SGNH_hydro_sf"/>
</dbReference>
<feature type="chain" id="PRO_5038806592" evidence="2">
    <location>
        <begin position="22"/>
        <end position="265"/>
    </location>
</feature>
<dbReference type="Pfam" id="PF00657">
    <property type="entry name" value="Lipase_GDSL"/>
    <property type="match status" value="1"/>
</dbReference>
<proteinExistence type="predicted"/>
<dbReference type="GO" id="GO:0016788">
    <property type="term" value="F:hydrolase activity, acting on ester bonds"/>
    <property type="evidence" value="ECO:0007669"/>
    <property type="project" value="InterPro"/>
</dbReference>
<dbReference type="Proteomes" id="UP000182498">
    <property type="component" value="Unassembled WGS sequence"/>
</dbReference>
<feature type="signal peptide" evidence="2">
    <location>
        <begin position="1"/>
        <end position="21"/>
    </location>
</feature>
<evidence type="ECO:0000256" key="1">
    <source>
        <dbReference type="ARBA" id="ARBA00022801"/>
    </source>
</evidence>
<dbReference type="EMBL" id="FAUH01000023">
    <property type="protein sequence ID" value="CUU67398.1"/>
    <property type="molecule type" value="Genomic_DNA"/>
</dbReference>
<dbReference type="AlphaFoldDB" id="A0A0X2NRG1"/>
<keyword evidence="1" id="KW-0378">Hydrolase</keyword>
<dbReference type="PANTHER" id="PTHR45648">
    <property type="entry name" value="GDSL LIPASE/ACYLHYDROLASE FAMILY PROTEIN (AFU_ORTHOLOGUE AFUA_4G14700)"/>
    <property type="match status" value="1"/>
</dbReference>
<name>A0A0X2NRG1_9CORY</name>
<dbReference type="PANTHER" id="PTHR45648:SF22">
    <property type="entry name" value="GDSL LIPASE_ACYLHYDROLASE FAMILY PROTEIN (AFU_ORTHOLOGUE AFUA_4G14700)"/>
    <property type="match status" value="1"/>
</dbReference>
<sequence length="265" mass="27728">MARRTVTLLLASLLLAGCSSGGSNDEEQATSVFFGDSLTDDGSDGMRYTTMPGEIWAQLVDPDGLNYAVGGARIDGVTGQIDDFLAEYDEISPDQLVTVFAGTNDVLSGAETAAVTAAEVDQIGRLLDAGAQKILVFTLFDLAATPAFGGTDTDAHLGIHDRTLSYNQSLLQGLAERFGDDDRIGVFDTFGAVNGMVTDPASYGFTHGAGEDACAVPGAAWCDTESLVAPDADQTYIFAGGVHLTTRTNELLAAAVKARIEELWG</sequence>
<protein>
    <submittedName>
        <fullName evidence="3">Phospholipase/lecithinase/hemolysin</fullName>
    </submittedName>
</protein>
<accession>A0A0X2NRG1</accession>
<dbReference type="PROSITE" id="PS51257">
    <property type="entry name" value="PROKAR_LIPOPROTEIN"/>
    <property type="match status" value="1"/>
</dbReference>
<evidence type="ECO:0000313" key="4">
    <source>
        <dbReference type="Proteomes" id="UP000182498"/>
    </source>
</evidence>
<dbReference type="InterPro" id="IPR051058">
    <property type="entry name" value="GDSL_Est/Lipase"/>
</dbReference>
<dbReference type="OrthoDB" id="5292073at2"/>
<gene>
    <name evidence="3" type="ORF">CVAR292_02760</name>
</gene>
<reference evidence="4" key="1">
    <citation type="submission" date="2015-11" db="EMBL/GenBank/DDBJ databases">
        <authorList>
            <person name="Dugat-Bony E."/>
        </authorList>
    </citation>
    <scope>NUCLEOTIDE SEQUENCE [LARGE SCALE GENOMIC DNA]</scope>
    <source>
        <strain evidence="4">Mu292</strain>
    </source>
</reference>
<keyword evidence="2" id="KW-0732">Signal</keyword>
<dbReference type="Gene3D" id="3.40.50.1110">
    <property type="entry name" value="SGNH hydrolase"/>
    <property type="match status" value="1"/>
</dbReference>